<organism evidence="20">
    <name type="scientific">Hydropsyche orris</name>
    <dbReference type="NCBI Taxonomy" id="1188126"/>
    <lineage>
        <taxon>Eukaryota</taxon>
        <taxon>Metazoa</taxon>
        <taxon>Ecdysozoa</taxon>
        <taxon>Arthropoda</taxon>
        <taxon>Hexapoda</taxon>
        <taxon>Insecta</taxon>
        <taxon>Pterygota</taxon>
        <taxon>Neoptera</taxon>
        <taxon>Endopterygota</taxon>
        <taxon>Trichoptera</taxon>
        <taxon>Annulipalpia</taxon>
        <taxon>Hydropsychoidea</taxon>
        <taxon>Hydropsychidae</taxon>
        <taxon>Hydropsychinae</taxon>
        <taxon>Hydropsyche</taxon>
        <taxon>Hydropsyche</taxon>
    </lineage>
</organism>
<evidence type="ECO:0000256" key="8">
    <source>
        <dbReference type="ARBA" id="ARBA00022692"/>
    </source>
</evidence>
<keyword evidence="9 18" id="KW-0999">Mitochondrion inner membrane</keyword>
<evidence type="ECO:0000256" key="18">
    <source>
        <dbReference type="RuleBase" id="RU003403"/>
    </source>
</evidence>
<keyword evidence="13 18" id="KW-0520">NAD</keyword>
<dbReference type="Pfam" id="PF00361">
    <property type="entry name" value="Proton_antipo_M"/>
    <property type="match status" value="1"/>
</dbReference>
<feature type="transmembrane region" description="Helical" evidence="18">
    <location>
        <begin position="109"/>
        <end position="129"/>
    </location>
</feature>
<geneLocation type="mitochondrion" evidence="20"/>
<feature type="transmembrane region" description="Helical" evidence="18">
    <location>
        <begin position="231"/>
        <end position="253"/>
    </location>
</feature>
<feature type="transmembrane region" description="Helical" evidence="18">
    <location>
        <begin position="7"/>
        <end position="32"/>
    </location>
</feature>
<dbReference type="PANTHER" id="PTHR46552:SF1">
    <property type="entry name" value="NADH-UBIQUINONE OXIDOREDUCTASE CHAIN 2"/>
    <property type="match status" value="1"/>
</dbReference>
<evidence type="ECO:0000256" key="3">
    <source>
        <dbReference type="ARBA" id="ARBA00007012"/>
    </source>
</evidence>
<evidence type="ECO:0000256" key="16">
    <source>
        <dbReference type="ARBA" id="ARBA00023136"/>
    </source>
</evidence>
<keyword evidence="8 18" id="KW-0812">Transmembrane</keyword>
<comment type="subcellular location">
    <subcellularLocation>
        <location evidence="2 18">Mitochondrion inner membrane</location>
        <topology evidence="2 18">Multi-pass membrane protein</topology>
    </subcellularLocation>
</comment>
<dbReference type="GO" id="GO:0008137">
    <property type="term" value="F:NADH dehydrogenase (ubiquinone) activity"/>
    <property type="evidence" value="ECO:0007669"/>
    <property type="project" value="UniProtKB-EC"/>
</dbReference>
<evidence type="ECO:0000259" key="19">
    <source>
        <dbReference type="Pfam" id="PF00361"/>
    </source>
</evidence>
<dbReference type="RefSeq" id="YP_009459882.1">
    <property type="nucleotide sequence ID" value="NC_036951.1"/>
</dbReference>
<accession>A0A3G1ND54</accession>
<keyword evidence="15 18" id="KW-0496">Mitochondrion</keyword>
<keyword evidence="6" id="KW-0813">Transport</keyword>
<evidence type="ECO:0000256" key="2">
    <source>
        <dbReference type="ARBA" id="ARBA00004448"/>
    </source>
</evidence>
<protein>
    <recommendedName>
        <fullName evidence="5 18">NADH-ubiquinone oxidoreductase chain 2</fullName>
        <ecNumber evidence="4 18">7.1.1.2</ecNumber>
    </recommendedName>
</protein>
<evidence type="ECO:0000256" key="17">
    <source>
        <dbReference type="ARBA" id="ARBA00049551"/>
    </source>
</evidence>
<comment type="function">
    <text evidence="18">Core subunit of the mitochondrial membrane respiratory chain NADH dehydrogenase (Complex I) which catalyzes electron transfer from NADH through the respiratory chain, using ubiquinone as an electron acceptor. Essential for the catalytic activity and assembly of complex I.</text>
</comment>
<comment type="similarity">
    <text evidence="3 18">Belongs to the complex I subunit 2 family.</text>
</comment>
<comment type="function">
    <text evidence="1">Core subunit of the mitochondrial membrane respiratory chain NADH dehydrogenase (Complex I) that is believed to belong to the minimal assembly required for catalysis. Complex I functions in the transfer of electrons from NADH to the respiratory chain. The immediate electron acceptor for the enzyme is believed to be ubiquinone.</text>
</comment>
<evidence type="ECO:0000256" key="13">
    <source>
        <dbReference type="ARBA" id="ARBA00023027"/>
    </source>
</evidence>
<feature type="domain" description="NADH:quinone oxidoreductase/Mrp antiporter transmembrane" evidence="19">
    <location>
        <begin position="22"/>
        <end position="278"/>
    </location>
</feature>
<gene>
    <name evidence="20" type="primary">ND2</name>
</gene>
<comment type="catalytic activity">
    <reaction evidence="17 18">
        <text>a ubiquinone + NADH + 5 H(+)(in) = a ubiquinol + NAD(+) + 4 H(+)(out)</text>
        <dbReference type="Rhea" id="RHEA:29091"/>
        <dbReference type="Rhea" id="RHEA-COMP:9565"/>
        <dbReference type="Rhea" id="RHEA-COMP:9566"/>
        <dbReference type="ChEBI" id="CHEBI:15378"/>
        <dbReference type="ChEBI" id="CHEBI:16389"/>
        <dbReference type="ChEBI" id="CHEBI:17976"/>
        <dbReference type="ChEBI" id="CHEBI:57540"/>
        <dbReference type="ChEBI" id="CHEBI:57945"/>
        <dbReference type="EC" id="7.1.1.2"/>
    </reaction>
</comment>
<evidence type="ECO:0000256" key="11">
    <source>
        <dbReference type="ARBA" id="ARBA00022982"/>
    </source>
</evidence>
<feature type="transmembrane region" description="Helical" evidence="18">
    <location>
        <begin position="58"/>
        <end position="78"/>
    </location>
</feature>
<dbReference type="PANTHER" id="PTHR46552">
    <property type="entry name" value="NADH-UBIQUINONE OXIDOREDUCTASE CHAIN 2"/>
    <property type="match status" value="1"/>
</dbReference>
<evidence type="ECO:0000256" key="5">
    <source>
        <dbReference type="ARBA" id="ARBA00021008"/>
    </source>
</evidence>
<evidence type="ECO:0000256" key="7">
    <source>
        <dbReference type="ARBA" id="ARBA00022660"/>
    </source>
</evidence>
<evidence type="ECO:0000256" key="9">
    <source>
        <dbReference type="ARBA" id="ARBA00022792"/>
    </source>
</evidence>
<feature type="transmembrane region" description="Helical" evidence="18">
    <location>
        <begin position="182"/>
        <end position="210"/>
    </location>
</feature>
<sequence length="329" mass="39194">MNNSKFLFFFLLMFSIFYIISSNSWINCWIGLEINTLSFLTLVFNKKFLINSEFIVKYYLIQSISSINFLFFILLINFNFINSNIFYNLIIINLNLSLLIKMGSAPFHFWLISIIEGISWYNTFILLTLQKIPPMILISYYLNFKILIIIIILNCFFGSLGGLNQLNLQKIMTYSSIYNFSWMFSSISISQSIFFFFLFIYSLIILNLIIFFSKMNLFFINQLYMFKSQKYILFIIFINLLSLGGLPPFLGFITKWIISMYMIQTLNLIVLIMILSSLINLYYYIQLMYPFLMIEKFENKWSIKIKLNYTMYFFSYISLTSLIFSSMLI</sequence>
<feature type="transmembrane region" description="Helical" evidence="18">
    <location>
        <begin position="306"/>
        <end position="328"/>
    </location>
</feature>
<keyword evidence="12 18" id="KW-1133">Transmembrane helix</keyword>
<reference evidence="20" key="1">
    <citation type="journal article" date="2017" name="AIMS Genet">
        <title>Our love-hate relationship with DNA barcodes, the Y2K problem, and the search for next generation barcodes.</title>
        <authorList>
            <person name="Marcus J.M."/>
        </authorList>
    </citation>
    <scope>NUCLEOTIDE SEQUENCE</scope>
</reference>
<evidence type="ECO:0000256" key="12">
    <source>
        <dbReference type="ARBA" id="ARBA00022989"/>
    </source>
</evidence>
<keyword evidence="14 18" id="KW-0830">Ubiquinone</keyword>
<feature type="transmembrane region" description="Helical" evidence="18">
    <location>
        <begin position="141"/>
        <end position="162"/>
    </location>
</feature>
<keyword evidence="16 18" id="KW-0472">Membrane</keyword>
<evidence type="ECO:0000256" key="4">
    <source>
        <dbReference type="ARBA" id="ARBA00012944"/>
    </source>
</evidence>
<evidence type="ECO:0000256" key="6">
    <source>
        <dbReference type="ARBA" id="ARBA00022448"/>
    </source>
</evidence>
<dbReference type="GO" id="GO:0005743">
    <property type="term" value="C:mitochondrial inner membrane"/>
    <property type="evidence" value="ECO:0007669"/>
    <property type="project" value="UniProtKB-SubCell"/>
</dbReference>
<keyword evidence="7 18" id="KW-0679">Respiratory chain</keyword>
<dbReference type="InterPro" id="IPR003917">
    <property type="entry name" value="NADH_UbQ_OxRdtase_chain2"/>
</dbReference>
<evidence type="ECO:0000313" key="20">
    <source>
        <dbReference type="EMBL" id="AUT18147.1"/>
    </source>
</evidence>
<evidence type="ECO:0000256" key="10">
    <source>
        <dbReference type="ARBA" id="ARBA00022967"/>
    </source>
</evidence>
<feature type="transmembrane region" description="Helical" evidence="18">
    <location>
        <begin position="265"/>
        <end position="285"/>
    </location>
</feature>
<dbReference type="CTD" id="4536"/>
<keyword evidence="11 18" id="KW-0249">Electron transport</keyword>
<keyword evidence="10 18" id="KW-1278">Translocase</keyword>
<dbReference type="EC" id="7.1.1.2" evidence="4 18"/>
<proteinExistence type="inferred from homology"/>
<dbReference type="GO" id="GO:0006120">
    <property type="term" value="P:mitochondrial electron transport, NADH to ubiquinone"/>
    <property type="evidence" value="ECO:0007669"/>
    <property type="project" value="InterPro"/>
</dbReference>
<evidence type="ECO:0000256" key="1">
    <source>
        <dbReference type="ARBA" id="ARBA00003257"/>
    </source>
</evidence>
<feature type="transmembrane region" description="Helical" evidence="18">
    <location>
        <begin position="85"/>
        <end position="103"/>
    </location>
</feature>
<dbReference type="PRINTS" id="PR01436">
    <property type="entry name" value="NADHDHGNASE2"/>
</dbReference>
<dbReference type="EMBL" id="MG669122">
    <property type="protein sequence ID" value="AUT18147.1"/>
    <property type="molecule type" value="Genomic_DNA"/>
</dbReference>
<name>A0A3G1ND54_9NEOP</name>
<evidence type="ECO:0000256" key="15">
    <source>
        <dbReference type="ARBA" id="ARBA00023128"/>
    </source>
</evidence>
<dbReference type="GeneID" id="35987214"/>
<evidence type="ECO:0000256" key="14">
    <source>
        <dbReference type="ARBA" id="ARBA00023075"/>
    </source>
</evidence>
<dbReference type="AlphaFoldDB" id="A0A3G1ND54"/>
<dbReference type="InterPro" id="IPR050175">
    <property type="entry name" value="Complex_I_Subunit_2"/>
</dbReference>
<dbReference type="InterPro" id="IPR001750">
    <property type="entry name" value="ND/Mrp_TM"/>
</dbReference>